<keyword evidence="9" id="KW-1185">Reference proteome</keyword>
<gene>
    <name evidence="8" type="ORF">KC19_8G013000</name>
</gene>
<evidence type="ECO:0000256" key="3">
    <source>
        <dbReference type="ARBA" id="ARBA00022741"/>
    </source>
</evidence>
<dbReference type="GO" id="GO:0004674">
    <property type="term" value="F:protein serine/threonine kinase activity"/>
    <property type="evidence" value="ECO:0007669"/>
    <property type="project" value="UniProtKB-KW"/>
</dbReference>
<keyword evidence="2" id="KW-0808">Transferase</keyword>
<dbReference type="InterPro" id="IPR011009">
    <property type="entry name" value="Kinase-like_dom_sf"/>
</dbReference>
<organism evidence="8 9">
    <name type="scientific">Ceratodon purpureus</name>
    <name type="common">Fire moss</name>
    <name type="synonym">Dicranum purpureum</name>
    <dbReference type="NCBI Taxonomy" id="3225"/>
    <lineage>
        <taxon>Eukaryota</taxon>
        <taxon>Viridiplantae</taxon>
        <taxon>Streptophyta</taxon>
        <taxon>Embryophyta</taxon>
        <taxon>Bryophyta</taxon>
        <taxon>Bryophytina</taxon>
        <taxon>Bryopsida</taxon>
        <taxon>Dicranidae</taxon>
        <taxon>Pseudoditrichales</taxon>
        <taxon>Ditrichaceae</taxon>
        <taxon>Ceratodon</taxon>
    </lineage>
</organism>
<dbReference type="FunFam" id="1.10.510.10:FF:001090">
    <property type="entry name" value="Serine threonine protein kinase putative"/>
    <property type="match status" value="1"/>
</dbReference>
<dbReference type="PROSITE" id="PS00107">
    <property type="entry name" value="PROTEIN_KINASE_ATP"/>
    <property type="match status" value="1"/>
</dbReference>
<dbReference type="Proteomes" id="UP000822688">
    <property type="component" value="Chromosome 8"/>
</dbReference>
<feature type="binding site" evidence="6">
    <location>
        <position position="32"/>
    </location>
    <ligand>
        <name>ATP</name>
        <dbReference type="ChEBI" id="CHEBI:30616"/>
    </ligand>
</feature>
<keyword evidence="3 6" id="KW-0547">Nucleotide-binding</keyword>
<dbReference type="SUPFAM" id="SSF56112">
    <property type="entry name" value="Protein kinase-like (PK-like)"/>
    <property type="match status" value="1"/>
</dbReference>
<evidence type="ECO:0000259" key="7">
    <source>
        <dbReference type="PROSITE" id="PS50011"/>
    </source>
</evidence>
<dbReference type="Gene3D" id="1.10.510.10">
    <property type="entry name" value="Transferase(Phosphotransferase) domain 1"/>
    <property type="match status" value="1"/>
</dbReference>
<dbReference type="CDD" id="cd06606">
    <property type="entry name" value="STKc_MAPKKK"/>
    <property type="match status" value="1"/>
</dbReference>
<dbReference type="PROSITE" id="PS00108">
    <property type="entry name" value="PROTEIN_KINASE_ST"/>
    <property type="match status" value="1"/>
</dbReference>
<dbReference type="GO" id="GO:0005524">
    <property type="term" value="F:ATP binding"/>
    <property type="evidence" value="ECO:0007669"/>
    <property type="project" value="UniProtKB-UniRule"/>
</dbReference>
<dbReference type="PANTHER" id="PTHR48011">
    <property type="entry name" value="CCR4-NOT TRANSCRIPTIONAL COMPLEX SUBUNIT CAF120-RELATED"/>
    <property type="match status" value="1"/>
</dbReference>
<dbReference type="InterPro" id="IPR000719">
    <property type="entry name" value="Prot_kinase_dom"/>
</dbReference>
<dbReference type="EMBL" id="CM026429">
    <property type="protein sequence ID" value="KAG0563218.1"/>
    <property type="molecule type" value="Genomic_DNA"/>
</dbReference>
<sequence length="588" mass="64797">MAWMRGKLLGAGAFGSVNLAIKREDGEVFAVKSVVVSETSEVAVRAIENEISMLQELESRYVVRCMGSDWTTEGGQLMRNVFLEYMPEGCLTDFVKQFGSLDEHLLRTYTRSIVEGIDYLHRKGIVHCDVKGKNILVGNGNVKLTDFGSAKRVGEEMVESEVVNCAAMAKVNGTPLWMAPEVVRQVEQGPASDIWSLGCTVVEMATGRAPWSNLAGMNHFVALYHIGCTDELPAVPASLSEEAHDFLSHCFQRDPRRRWTSAQLLQHPFLTTRFVPTPVSLKAPDTPVSVMQFPASDSDSDLSASFVNSVPTLAAPSLFKRGLVSAQPKVQEQVEENWWSTPASPDSGPWIVVRSPKSSSSPPSFALSDWMAPASDSTLPDSGELSIETSVDEDCEEFLQEPTTVNIAAPSSQVSSSLVETSSSEEAVVGTSTDAAISSPFIQFATGFNFCHFAISEMGSCVARLRPREIRFIEAGDYARVSKSLENLHFFMKLEPDEVASADLNLGFAALIGTINEYSELVYQYSNPQILLYWWHSHRKRLHSSGRDFEKYCKCIIQFLDEYTISLTFDTTSASSGIHFSLSLMFCV</sequence>
<dbReference type="GO" id="GO:0007165">
    <property type="term" value="P:signal transduction"/>
    <property type="evidence" value="ECO:0007669"/>
    <property type="project" value="TreeGrafter"/>
</dbReference>
<reference evidence="8" key="1">
    <citation type="submission" date="2020-06" db="EMBL/GenBank/DDBJ databases">
        <title>WGS assembly of Ceratodon purpureus strain R40.</title>
        <authorList>
            <person name="Carey S.B."/>
            <person name="Jenkins J."/>
            <person name="Shu S."/>
            <person name="Lovell J.T."/>
            <person name="Sreedasyam A."/>
            <person name="Maumus F."/>
            <person name="Tiley G.P."/>
            <person name="Fernandez-Pozo N."/>
            <person name="Barry K."/>
            <person name="Chen C."/>
            <person name="Wang M."/>
            <person name="Lipzen A."/>
            <person name="Daum C."/>
            <person name="Saski C.A."/>
            <person name="Payton A.C."/>
            <person name="Mcbreen J.C."/>
            <person name="Conrad R.E."/>
            <person name="Kollar L.M."/>
            <person name="Olsson S."/>
            <person name="Huttunen S."/>
            <person name="Landis J.B."/>
            <person name="Wickett N.J."/>
            <person name="Johnson M.G."/>
            <person name="Rensing S.A."/>
            <person name="Grimwood J."/>
            <person name="Schmutz J."/>
            <person name="Mcdaniel S.F."/>
        </authorList>
    </citation>
    <scope>NUCLEOTIDE SEQUENCE</scope>
    <source>
        <strain evidence="8">R40</strain>
    </source>
</reference>
<dbReference type="InterPro" id="IPR052751">
    <property type="entry name" value="Plant_MAPKKK"/>
</dbReference>
<protein>
    <recommendedName>
        <fullName evidence="7">Protein kinase domain-containing protein</fullName>
    </recommendedName>
</protein>
<proteinExistence type="predicted"/>
<evidence type="ECO:0000256" key="5">
    <source>
        <dbReference type="ARBA" id="ARBA00022840"/>
    </source>
</evidence>
<name>A0A8T0GZL4_CERPU</name>
<dbReference type="PROSITE" id="PS50011">
    <property type="entry name" value="PROTEIN_KINASE_DOM"/>
    <property type="match status" value="1"/>
</dbReference>
<dbReference type="Pfam" id="PF00069">
    <property type="entry name" value="Pkinase"/>
    <property type="match status" value="1"/>
</dbReference>
<evidence type="ECO:0000256" key="6">
    <source>
        <dbReference type="PROSITE-ProRule" id="PRU10141"/>
    </source>
</evidence>
<evidence type="ECO:0000256" key="4">
    <source>
        <dbReference type="ARBA" id="ARBA00022777"/>
    </source>
</evidence>
<evidence type="ECO:0000313" key="9">
    <source>
        <dbReference type="Proteomes" id="UP000822688"/>
    </source>
</evidence>
<evidence type="ECO:0000256" key="2">
    <source>
        <dbReference type="ARBA" id="ARBA00022679"/>
    </source>
</evidence>
<keyword evidence="5 6" id="KW-0067">ATP-binding</keyword>
<keyword evidence="1" id="KW-0723">Serine/threonine-protein kinase</keyword>
<dbReference type="InterPro" id="IPR001245">
    <property type="entry name" value="Ser-Thr/Tyr_kinase_cat_dom"/>
</dbReference>
<accession>A0A8T0GZL4</accession>
<evidence type="ECO:0000313" key="8">
    <source>
        <dbReference type="EMBL" id="KAG0563218.1"/>
    </source>
</evidence>
<dbReference type="PRINTS" id="PR00109">
    <property type="entry name" value="TYRKINASE"/>
</dbReference>
<feature type="domain" description="Protein kinase" evidence="7">
    <location>
        <begin position="3"/>
        <end position="270"/>
    </location>
</feature>
<evidence type="ECO:0000256" key="1">
    <source>
        <dbReference type="ARBA" id="ARBA00022527"/>
    </source>
</evidence>
<dbReference type="AlphaFoldDB" id="A0A8T0GZL4"/>
<dbReference type="SMART" id="SM00220">
    <property type="entry name" value="S_TKc"/>
    <property type="match status" value="1"/>
</dbReference>
<dbReference type="InterPro" id="IPR008271">
    <property type="entry name" value="Ser/Thr_kinase_AS"/>
</dbReference>
<keyword evidence="4" id="KW-0418">Kinase</keyword>
<dbReference type="InterPro" id="IPR017441">
    <property type="entry name" value="Protein_kinase_ATP_BS"/>
</dbReference>
<dbReference type="PANTHER" id="PTHR48011:SF5">
    <property type="entry name" value="PROTEIN KINASE DOMAIN-CONTAINING PROTEIN"/>
    <property type="match status" value="1"/>
</dbReference>
<comment type="caution">
    <text evidence="8">The sequence shown here is derived from an EMBL/GenBank/DDBJ whole genome shotgun (WGS) entry which is preliminary data.</text>
</comment>